<sequence>MAEEVVMLTGNHSVSEAVKRVKPDVIAAYPITPQTAIIEYLSKLVDSGEMDSHFIRVESEHSALAAVAGASWAGARTFTATSSQGLLYMGEWVFWTGYARLPVVMAVVNRCLAPGWSIWVDLQDSMAFRDAGWIQIYNKNNQEVFDTTIQSYKIAESKDIALPVMPCLDGFVLSHTSSKVILSDPEEVYNFVGDYSDPIIEIDTGKPFAYGSIVMPDKYNKDRKDLMEAMERAKAKIKAVNKEFSETFGRTYGNGLIEKYGDDDADLTIVGIGTMADETQQAIDMLTSEGLKVNSVRVRTFRPFPTEDIIDIAKKNHKLLVIDRSVSFGHEGHLQMEIESVLKRNSIDTPVIGKVMGLGGEDVPYTRIAKVAKENL</sequence>
<feature type="domain" description="Pyruvate flavodoxin/ferredoxin oxidoreductase pyrimidine binding" evidence="3">
    <location>
        <begin position="16"/>
        <end position="241"/>
    </location>
</feature>
<dbReference type="InterPro" id="IPR029061">
    <property type="entry name" value="THDP-binding"/>
</dbReference>
<dbReference type="GO" id="GO:0044272">
    <property type="term" value="P:sulfur compound biosynthetic process"/>
    <property type="evidence" value="ECO:0007669"/>
    <property type="project" value="UniProtKB-ARBA"/>
</dbReference>
<evidence type="ECO:0000256" key="1">
    <source>
        <dbReference type="ARBA" id="ARBA00011595"/>
    </source>
</evidence>
<evidence type="ECO:0000256" key="2">
    <source>
        <dbReference type="ARBA" id="ARBA00023002"/>
    </source>
</evidence>
<evidence type="ECO:0000259" key="3">
    <source>
        <dbReference type="Pfam" id="PF01855"/>
    </source>
</evidence>
<keyword evidence="2" id="KW-0560">Oxidoreductase</keyword>
<evidence type="ECO:0000259" key="4">
    <source>
        <dbReference type="Pfam" id="PF17147"/>
    </source>
</evidence>
<evidence type="ECO:0000313" key="5">
    <source>
        <dbReference type="EMBL" id="UJG43507.1"/>
    </source>
</evidence>
<organism evidence="5">
    <name type="scientific">Candidatus Heimdallarchaeum endolithica</name>
    <dbReference type="NCBI Taxonomy" id="2876572"/>
    <lineage>
        <taxon>Archaea</taxon>
        <taxon>Promethearchaeati</taxon>
        <taxon>Candidatus Heimdallarchaeota</taxon>
        <taxon>Candidatus Heimdallarchaeia (ex Rinke et al. 2021) (nom. nud.)</taxon>
        <taxon>Candidatus Heimdallarchaeales</taxon>
        <taxon>Candidatus Heimdallarchaeaceae</taxon>
        <taxon>Candidatus Heimdallarchaeum</taxon>
    </lineage>
</organism>
<name>A0A9Y1BR36_9ARCH</name>
<gene>
    <name evidence="5" type="primary">porA</name>
    <name evidence="5" type="ORF">K9W46_14200</name>
</gene>
<dbReference type="AlphaFoldDB" id="A0A9Y1BR36"/>
<dbReference type="GO" id="GO:0016491">
    <property type="term" value="F:oxidoreductase activity"/>
    <property type="evidence" value="ECO:0007669"/>
    <property type="project" value="UniProtKB-KW"/>
</dbReference>
<dbReference type="FunFam" id="3.40.50.970:FF:000012">
    <property type="entry name" value="Pyruvate:ferredoxin (Flavodoxin) oxidoreductase"/>
    <property type="match status" value="1"/>
</dbReference>
<protein>
    <submittedName>
        <fullName evidence="5">Pyruvate ferredoxin oxidoreductase</fullName>
    </submittedName>
</protein>
<keyword evidence="5" id="KW-0670">Pyruvate</keyword>
<accession>A0A9Y1BR36</accession>
<dbReference type="GO" id="GO:0006082">
    <property type="term" value="P:organic acid metabolic process"/>
    <property type="evidence" value="ECO:0007669"/>
    <property type="project" value="UniProtKB-ARBA"/>
</dbReference>
<dbReference type="Gene3D" id="3.40.50.920">
    <property type="match status" value="1"/>
</dbReference>
<dbReference type="InterPro" id="IPR050722">
    <property type="entry name" value="Pyruvate:ferred/Flavod_OxRd"/>
</dbReference>
<comment type="subunit">
    <text evidence="1">Heterotetramer of one alpha, one beta, one delta and one gamma chain.</text>
</comment>
<dbReference type="InterPro" id="IPR009014">
    <property type="entry name" value="Transketo_C/PFOR_II"/>
</dbReference>
<dbReference type="PANTHER" id="PTHR32154">
    <property type="entry name" value="PYRUVATE-FLAVODOXIN OXIDOREDUCTASE-RELATED"/>
    <property type="match status" value="1"/>
</dbReference>
<feature type="domain" description="Pyruvate:ferredoxin oxidoreductase core" evidence="4">
    <location>
        <begin position="265"/>
        <end position="366"/>
    </location>
</feature>
<dbReference type="EMBL" id="CP084167">
    <property type="protein sequence ID" value="UJG43507.1"/>
    <property type="molecule type" value="Genomic_DNA"/>
</dbReference>
<proteinExistence type="predicted"/>
<dbReference type="Proteomes" id="UP001200513">
    <property type="component" value="Chromosome"/>
</dbReference>
<reference evidence="5" key="1">
    <citation type="journal article" date="2022" name="Nat. Microbiol.">
        <title>Unique mobile elements and scalable gene flow at the prokaryote-eukaryote boundary revealed by circularized Asgard archaea genomes.</title>
        <authorList>
            <person name="Wu F."/>
            <person name="Speth D.R."/>
            <person name="Philosof A."/>
            <person name="Cremiere A."/>
            <person name="Narayanan A."/>
            <person name="Barco R.A."/>
            <person name="Connon S.A."/>
            <person name="Amend J.P."/>
            <person name="Antoshechkin I.A."/>
            <person name="Orphan V.J."/>
        </authorList>
    </citation>
    <scope>NUCLEOTIDE SEQUENCE</scope>
    <source>
        <strain evidence="5">PR6</strain>
    </source>
</reference>
<dbReference type="CDD" id="cd07034">
    <property type="entry name" value="TPP_PYR_PFOR_IOR-alpha_like"/>
    <property type="match status" value="1"/>
</dbReference>
<dbReference type="InterPro" id="IPR002880">
    <property type="entry name" value="Pyrv_Fd/Flavodoxin_OxRdtase_N"/>
</dbReference>
<dbReference type="SUPFAM" id="SSF52518">
    <property type="entry name" value="Thiamin diphosphate-binding fold (THDP-binding)"/>
    <property type="match status" value="1"/>
</dbReference>
<dbReference type="PANTHER" id="PTHR32154:SF0">
    <property type="entry name" value="PYRUVATE-FLAVODOXIN OXIDOREDUCTASE-RELATED"/>
    <property type="match status" value="1"/>
</dbReference>
<dbReference type="Pfam" id="PF01855">
    <property type="entry name" value="POR_N"/>
    <property type="match status" value="1"/>
</dbReference>
<dbReference type="Gene3D" id="3.40.50.970">
    <property type="match status" value="1"/>
</dbReference>
<dbReference type="InterPro" id="IPR033412">
    <property type="entry name" value="PFOR_II"/>
</dbReference>
<dbReference type="SUPFAM" id="SSF52922">
    <property type="entry name" value="TK C-terminal domain-like"/>
    <property type="match status" value="1"/>
</dbReference>
<dbReference type="GO" id="GO:0006979">
    <property type="term" value="P:response to oxidative stress"/>
    <property type="evidence" value="ECO:0007669"/>
    <property type="project" value="TreeGrafter"/>
</dbReference>
<dbReference type="Pfam" id="PF17147">
    <property type="entry name" value="PFOR_II"/>
    <property type="match status" value="1"/>
</dbReference>